<keyword evidence="7 13" id="KW-0297">G-protein coupled receptor</keyword>
<dbReference type="PANTHER" id="PTHR26451">
    <property type="entry name" value="G_PROTEIN_RECEP_F1_2 DOMAIN-CONTAINING PROTEIN"/>
    <property type="match status" value="1"/>
</dbReference>
<feature type="transmembrane region" description="Helical" evidence="14">
    <location>
        <begin position="61"/>
        <end position="87"/>
    </location>
</feature>
<keyword evidence="6 14" id="KW-1133">Transmembrane helix</keyword>
<evidence type="ECO:0000256" key="5">
    <source>
        <dbReference type="ARBA" id="ARBA00022725"/>
    </source>
</evidence>
<dbReference type="PRINTS" id="PR00237">
    <property type="entry name" value="GPCRRHODOPSN"/>
</dbReference>
<dbReference type="SUPFAM" id="SSF81321">
    <property type="entry name" value="Family A G protein-coupled receptor-like"/>
    <property type="match status" value="1"/>
</dbReference>
<dbReference type="PANTHER" id="PTHR26451:SF885">
    <property type="entry name" value="OLFACTORY RECEPTOR"/>
    <property type="match status" value="1"/>
</dbReference>
<dbReference type="Proteomes" id="UP000261520">
    <property type="component" value="Unplaced"/>
</dbReference>
<dbReference type="Pfam" id="PF13853">
    <property type="entry name" value="7tm_4"/>
    <property type="match status" value="1"/>
</dbReference>
<evidence type="ECO:0000256" key="2">
    <source>
        <dbReference type="ARBA" id="ARBA00022475"/>
    </source>
</evidence>
<evidence type="ECO:0000256" key="4">
    <source>
        <dbReference type="ARBA" id="ARBA00022692"/>
    </source>
</evidence>
<sequence length="324" mass="36459">MPEPLNSTFPYYFTLSAYIDVGGFRYLLFLIILCLFLCIIGANSLLVYVISVNRSLHEPMYIFLCSLFINEVYGSSALFPLLLVQILSHVHQVAVPLCFLQNFCLFAYGGSELLILAVMSYDRYLAICCPLDYQARMTPNRISFLIALTWVCPLFFCVVMTSLSATLHLCNNVIQKVYCDNHSITKSACTDTSLINAWGLLITSLSVFVPLVIIFYSYVLILKVCFSGSKQTRQKAVSTCSPHIASLLNFSFGACFEILQSRFDMSGVPNVLRIILSLYWLTCQPLFNPLLYGLNINPFCVFAVTVFFLLPVHAVKPLFSFSLL</sequence>
<dbReference type="InterPro" id="IPR052921">
    <property type="entry name" value="GPCR1_Superfamily_Member"/>
</dbReference>
<evidence type="ECO:0000256" key="11">
    <source>
        <dbReference type="ARBA" id="ARBA00023180"/>
    </source>
</evidence>
<dbReference type="GO" id="GO:0005886">
    <property type="term" value="C:plasma membrane"/>
    <property type="evidence" value="ECO:0007669"/>
    <property type="project" value="UniProtKB-SubCell"/>
</dbReference>
<evidence type="ECO:0000256" key="12">
    <source>
        <dbReference type="ARBA" id="ARBA00023224"/>
    </source>
</evidence>
<comment type="similarity">
    <text evidence="13">Belongs to the G-protein coupled receptor 1 family.</text>
</comment>
<dbReference type="PROSITE" id="PS50262">
    <property type="entry name" value="G_PROTEIN_RECEP_F1_2"/>
    <property type="match status" value="1"/>
</dbReference>
<feature type="transmembrane region" description="Helical" evidence="14">
    <location>
        <begin position="99"/>
        <end position="121"/>
    </location>
</feature>
<dbReference type="PROSITE" id="PS00237">
    <property type="entry name" value="G_PROTEIN_RECEP_F1_1"/>
    <property type="match status" value="1"/>
</dbReference>
<dbReference type="GO" id="GO:0005549">
    <property type="term" value="F:odorant binding"/>
    <property type="evidence" value="ECO:0007669"/>
    <property type="project" value="TreeGrafter"/>
</dbReference>
<keyword evidence="12 13" id="KW-0807">Transducer</keyword>
<feature type="transmembrane region" description="Helical" evidence="14">
    <location>
        <begin position="200"/>
        <end position="226"/>
    </location>
</feature>
<evidence type="ECO:0000256" key="3">
    <source>
        <dbReference type="ARBA" id="ARBA00022606"/>
    </source>
</evidence>
<proteinExistence type="inferred from homology"/>
<protein>
    <recommendedName>
        <fullName evidence="14">Olfactory receptor</fullName>
    </recommendedName>
</protein>
<dbReference type="InterPro" id="IPR000725">
    <property type="entry name" value="Olfact_rcpt"/>
</dbReference>
<keyword evidence="11" id="KW-0325">Glycoprotein</keyword>
<feature type="transmembrane region" description="Helical" evidence="14">
    <location>
        <begin position="296"/>
        <end position="315"/>
    </location>
</feature>
<name>A0A3B4AYR5_9GOBI</name>
<accession>A0A3B4AYR5</accession>
<evidence type="ECO:0000259" key="15">
    <source>
        <dbReference type="PROSITE" id="PS50262"/>
    </source>
</evidence>
<evidence type="ECO:0000256" key="7">
    <source>
        <dbReference type="ARBA" id="ARBA00023040"/>
    </source>
</evidence>
<evidence type="ECO:0000256" key="1">
    <source>
        <dbReference type="ARBA" id="ARBA00004651"/>
    </source>
</evidence>
<evidence type="ECO:0000256" key="8">
    <source>
        <dbReference type="ARBA" id="ARBA00023136"/>
    </source>
</evidence>
<reference evidence="16" key="2">
    <citation type="submission" date="2025-09" db="UniProtKB">
        <authorList>
            <consortium name="Ensembl"/>
        </authorList>
    </citation>
    <scope>IDENTIFICATION</scope>
</reference>
<comment type="subcellular location">
    <subcellularLocation>
        <location evidence="1 14">Cell membrane</location>
        <topology evidence="1 14">Multi-pass membrane protein</topology>
    </subcellularLocation>
</comment>
<organism evidence="16 17">
    <name type="scientific">Periophthalmus magnuspinnatus</name>
    <dbReference type="NCBI Taxonomy" id="409849"/>
    <lineage>
        <taxon>Eukaryota</taxon>
        <taxon>Metazoa</taxon>
        <taxon>Chordata</taxon>
        <taxon>Craniata</taxon>
        <taxon>Vertebrata</taxon>
        <taxon>Euteleostomi</taxon>
        <taxon>Actinopterygii</taxon>
        <taxon>Neopterygii</taxon>
        <taxon>Teleostei</taxon>
        <taxon>Neoteleostei</taxon>
        <taxon>Acanthomorphata</taxon>
        <taxon>Gobiaria</taxon>
        <taxon>Gobiiformes</taxon>
        <taxon>Gobioidei</taxon>
        <taxon>Gobiidae</taxon>
        <taxon>Oxudercinae</taxon>
        <taxon>Periophthalmus</taxon>
    </lineage>
</organism>
<evidence type="ECO:0000313" key="16">
    <source>
        <dbReference type="Ensembl" id="ENSPMGP00000021895.1"/>
    </source>
</evidence>
<keyword evidence="3 14" id="KW-0716">Sensory transduction</keyword>
<evidence type="ECO:0000256" key="10">
    <source>
        <dbReference type="ARBA" id="ARBA00023170"/>
    </source>
</evidence>
<keyword evidence="10 13" id="KW-0675">Receptor</keyword>
<feature type="transmembrane region" description="Helical" evidence="14">
    <location>
        <begin position="142"/>
        <end position="163"/>
    </location>
</feature>
<dbReference type="Ensembl" id="ENSPMGT00000023321.1">
    <property type="protein sequence ID" value="ENSPMGP00000021895.1"/>
    <property type="gene ID" value="ENSPMGG00000017730.1"/>
</dbReference>
<dbReference type="GO" id="GO:0004930">
    <property type="term" value="F:G protein-coupled receptor activity"/>
    <property type="evidence" value="ECO:0007669"/>
    <property type="project" value="UniProtKB-KW"/>
</dbReference>
<keyword evidence="9" id="KW-1015">Disulfide bond</keyword>
<keyword evidence="17" id="KW-1185">Reference proteome</keyword>
<evidence type="ECO:0000313" key="17">
    <source>
        <dbReference type="Proteomes" id="UP000261520"/>
    </source>
</evidence>
<evidence type="ECO:0000256" key="9">
    <source>
        <dbReference type="ARBA" id="ARBA00023157"/>
    </source>
</evidence>
<evidence type="ECO:0000256" key="6">
    <source>
        <dbReference type="ARBA" id="ARBA00022989"/>
    </source>
</evidence>
<keyword evidence="2 14" id="KW-1003">Cell membrane</keyword>
<keyword evidence="8 14" id="KW-0472">Membrane</keyword>
<reference evidence="16" key="1">
    <citation type="submission" date="2025-08" db="UniProtKB">
        <authorList>
            <consortium name="Ensembl"/>
        </authorList>
    </citation>
    <scope>IDENTIFICATION</scope>
</reference>
<keyword evidence="4 13" id="KW-0812">Transmembrane</keyword>
<feature type="domain" description="G-protein coupled receptors family 1 profile" evidence="15">
    <location>
        <begin position="42"/>
        <end position="292"/>
    </location>
</feature>
<dbReference type="PRINTS" id="PR00245">
    <property type="entry name" value="OLFACTORYR"/>
</dbReference>
<keyword evidence="5 14" id="KW-0552">Olfaction</keyword>
<dbReference type="STRING" id="409849.ENSPMGP00000021895"/>
<evidence type="ECO:0000256" key="14">
    <source>
        <dbReference type="RuleBase" id="RU363047"/>
    </source>
</evidence>
<dbReference type="Gene3D" id="1.20.1070.10">
    <property type="entry name" value="Rhodopsin 7-helix transmembrane proteins"/>
    <property type="match status" value="1"/>
</dbReference>
<dbReference type="AlphaFoldDB" id="A0A3B4AYR5"/>
<dbReference type="InterPro" id="IPR017452">
    <property type="entry name" value="GPCR_Rhodpsn_7TM"/>
</dbReference>
<dbReference type="FunFam" id="1.20.1070.10:FF:000024">
    <property type="entry name" value="Olfactory receptor"/>
    <property type="match status" value="1"/>
</dbReference>
<feature type="transmembrane region" description="Helical" evidence="14">
    <location>
        <begin position="26"/>
        <end position="49"/>
    </location>
</feature>
<dbReference type="InterPro" id="IPR000276">
    <property type="entry name" value="GPCR_Rhodpsn"/>
</dbReference>
<dbReference type="GO" id="GO:0004984">
    <property type="term" value="F:olfactory receptor activity"/>
    <property type="evidence" value="ECO:0007669"/>
    <property type="project" value="InterPro"/>
</dbReference>
<evidence type="ECO:0000256" key="13">
    <source>
        <dbReference type="RuleBase" id="RU000688"/>
    </source>
</evidence>